<evidence type="ECO:0000313" key="3">
    <source>
        <dbReference type="EMBL" id="AXG10112.1"/>
    </source>
</evidence>
<reference evidence="3 4" key="1">
    <citation type="submission" date="2018-07" db="EMBL/GenBank/DDBJ databases">
        <title>Genome sequences of Haloplanus sp. CBA1112.</title>
        <authorList>
            <person name="Kim Y.B."/>
            <person name="Roh S.W."/>
        </authorList>
    </citation>
    <scope>NUCLEOTIDE SEQUENCE [LARGE SCALE GENOMIC DNA]</scope>
    <source>
        <strain evidence="3 4">CBA1112</strain>
    </source>
</reference>
<feature type="transmembrane region" description="Helical" evidence="1">
    <location>
        <begin position="64"/>
        <end position="83"/>
    </location>
</feature>
<gene>
    <name evidence="3" type="ORF">DU484_09770</name>
    <name evidence="2" type="ORF">DU500_10020</name>
</gene>
<evidence type="ECO:0000256" key="1">
    <source>
        <dbReference type="SAM" id="Phobius"/>
    </source>
</evidence>
<evidence type="ECO:0000313" key="5">
    <source>
        <dbReference type="Proteomes" id="UP000253273"/>
    </source>
</evidence>
<dbReference type="KEGG" id="haj:DU500_10020"/>
<dbReference type="RefSeq" id="WP_114585872.1">
    <property type="nucleotide sequence ID" value="NZ_CP031148.1"/>
</dbReference>
<dbReference type="GeneID" id="37287266"/>
<keyword evidence="5" id="KW-1185">Reference proteome</keyword>
<reference evidence="2 5" key="2">
    <citation type="submission" date="2018-07" db="EMBL/GenBank/DDBJ databases">
        <title>Genome sequences of Haloplanus sp. CBA1113.</title>
        <authorList>
            <person name="Kim Y.B."/>
            <person name="Roh S.W."/>
        </authorList>
    </citation>
    <scope>NUCLEOTIDE SEQUENCE [LARGE SCALE GENOMIC DNA]</scope>
    <source>
        <strain evidence="2 5">CBA1113</strain>
    </source>
</reference>
<keyword evidence="1" id="KW-0472">Membrane</keyword>
<sequence length="87" mass="9489">MEPVTMSVRSTSLARTATESLPALQRAVELAFRPVRFLAFWVATLLPFTYLPLLATGVVTTHRVAFAALVCLNAVAFVAGHGYKRPE</sequence>
<evidence type="ECO:0000313" key="4">
    <source>
        <dbReference type="Proteomes" id="UP000252985"/>
    </source>
</evidence>
<dbReference type="Proteomes" id="UP000252985">
    <property type="component" value="Chromosome"/>
</dbReference>
<keyword evidence="1" id="KW-1133">Transmembrane helix</keyword>
<protein>
    <submittedName>
        <fullName evidence="2">Uncharacterized protein</fullName>
    </submittedName>
</protein>
<organism evidence="2 5">
    <name type="scientific">Haloplanus rubicundus</name>
    <dbReference type="NCBI Taxonomy" id="1547898"/>
    <lineage>
        <taxon>Archaea</taxon>
        <taxon>Methanobacteriati</taxon>
        <taxon>Methanobacteriota</taxon>
        <taxon>Stenosarchaea group</taxon>
        <taxon>Halobacteria</taxon>
        <taxon>Halobacteriales</taxon>
        <taxon>Haloferacaceae</taxon>
        <taxon>Haloplanus</taxon>
    </lineage>
</organism>
<accession>A0A345ED40</accession>
<accession>A0A345E3G3</accession>
<dbReference type="KEGG" id="haq:DU484_09770"/>
<evidence type="ECO:0000313" key="2">
    <source>
        <dbReference type="EMBL" id="AXG06735.1"/>
    </source>
</evidence>
<name>A0A345E3G3_9EURY</name>
<keyword evidence="1" id="KW-0812">Transmembrane</keyword>
<dbReference type="AlphaFoldDB" id="A0A345E3G3"/>
<dbReference type="EMBL" id="CP031148">
    <property type="protein sequence ID" value="AXG10112.1"/>
    <property type="molecule type" value="Genomic_DNA"/>
</dbReference>
<feature type="transmembrane region" description="Helical" evidence="1">
    <location>
        <begin position="35"/>
        <end position="58"/>
    </location>
</feature>
<dbReference type="Proteomes" id="UP000253273">
    <property type="component" value="Chromosome"/>
</dbReference>
<dbReference type="EMBL" id="CP031150">
    <property type="protein sequence ID" value="AXG06735.1"/>
    <property type="molecule type" value="Genomic_DNA"/>
</dbReference>
<dbReference type="InterPro" id="IPR058341">
    <property type="entry name" value="DUF8028"/>
</dbReference>
<dbReference type="OrthoDB" id="340775at2157"/>
<proteinExistence type="predicted"/>
<dbReference type="Pfam" id="PF26071">
    <property type="entry name" value="DUF8028"/>
    <property type="match status" value="1"/>
</dbReference>